<dbReference type="GeneID" id="106051375"/>
<accession>A0A9U8DUP0</accession>
<feature type="transmembrane region" description="Helical" evidence="12">
    <location>
        <begin position="79"/>
        <end position="97"/>
    </location>
</feature>
<organism evidence="13 15">
    <name type="scientific">Biomphalaria glabrata</name>
    <name type="common">Bloodfluke planorb</name>
    <name type="synonym">Freshwater snail</name>
    <dbReference type="NCBI Taxonomy" id="6526"/>
    <lineage>
        <taxon>Eukaryota</taxon>
        <taxon>Metazoa</taxon>
        <taxon>Spiralia</taxon>
        <taxon>Lophotrochozoa</taxon>
        <taxon>Mollusca</taxon>
        <taxon>Gastropoda</taxon>
        <taxon>Heterobranchia</taxon>
        <taxon>Euthyneura</taxon>
        <taxon>Panpulmonata</taxon>
        <taxon>Hygrophila</taxon>
        <taxon>Lymnaeoidea</taxon>
        <taxon>Planorbidae</taxon>
        <taxon>Biomphalaria</taxon>
    </lineage>
</organism>
<comment type="subcellular location">
    <subcellularLocation>
        <location evidence="1">Membrane</location>
        <topology evidence="1">Multi-pass membrane protein</topology>
    </subcellularLocation>
</comment>
<gene>
    <name evidence="14 15 16" type="primary">LOC106051375</name>
</gene>
<evidence type="ECO:0000313" key="16">
    <source>
        <dbReference type="RefSeq" id="XP_055883128.1"/>
    </source>
</evidence>
<name>A0A9U8DUP0_BIOGL</name>
<dbReference type="OrthoDB" id="5968863at2759"/>
<keyword evidence="4 12" id="KW-0812">Transmembrane</keyword>
<dbReference type="InterPro" id="IPR049941">
    <property type="entry name" value="LPLAT_7/PORCN-like"/>
</dbReference>
<feature type="transmembrane region" description="Helical" evidence="12">
    <location>
        <begin position="187"/>
        <end position="209"/>
    </location>
</feature>
<keyword evidence="2" id="KW-0808">Transferase</keyword>
<feature type="transmembrane region" description="Helical" evidence="12">
    <location>
        <begin position="246"/>
        <end position="267"/>
    </location>
</feature>
<dbReference type="PANTHER" id="PTHR13906:SF12">
    <property type="entry name" value="PROTEIN-SERINE O-PALMITOLEOYLTRANSFERASE PORCUPINE"/>
    <property type="match status" value="1"/>
</dbReference>
<dbReference type="Proteomes" id="UP001165740">
    <property type="component" value="Chromosome 4"/>
</dbReference>
<evidence type="ECO:0000256" key="8">
    <source>
        <dbReference type="ARBA" id="ARBA00038269"/>
    </source>
</evidence>
<evidence type="ECO:0000256" key="5">
    <source>
        <dbReference type="ARBA" id="ARBA00022989"/>
    </source>
</evidence>
<feature type="transmembrane region" description="Helical" evidence="12">
    <location>
        <begin position="155"/>
        <end position="175"/>
    </location>
</feature>
<dbReference type="EC" id="2.3.1.250" evidence="9"/>
<evidence type="ECO:0000256" key="2">
    <source>
        <dbReference type="ARBA" id="ARBA00022679"/>
    </source>
</evidence>
<sequence>MDDDYYDDMGMEGNPLEGVSEEELMEMLQNYDGELTPELMDMLQSYRQPKSPEVVYSRSHFSELFDNCMLPTWTQLFELLLPLFVYCIIFRILLYLSHLGTKSYGAPHWLIHLCSAVLGLLALNSFFKVATLYIVVACFLAYFAYSFVIEQKREWCGLVGAVIMVVFSLLCELFFVEAETWHKIRGAQIILFMKVISLGVDIGQGTVVALPSVVHYAGYCFNVGTVIFGPWISYPQYSKSLDSQSNSLGVLWILKVLLTSVLGVVFLTHSNCFTNWLILDHSWRWFLAYRDAQSFRFSHYSISFLSEATSTLSGIKFDGPNLQWNVARPHNIELPRSLVEVVTNWNLPMHFWLKTYVFKLVRPYGTFLAVILTYAASALLHGLNFQLAAVLFSLGFYSYTEFVFRRRLSHIFDACIQARKCKEKCDHKYTRTNPFVIMTNFAFSFLAVFHLAYLGLMFDSSDGEEKGYTMWHTLEKWSSLNYLSHWIALGTFIFYWLI</sequence>
<feature type="transmembrane region" description="Helical" evidence="12">
    <location>
        <begin position="132"/>
        <end position="148"/>
    </location>
</feature>
<evidence type="ECO:0000256" key="12">
    <source>
        <dbReference type="SAM" id="Phobius"/>
    </source>
</evidence>
<feature type="transmembrane region" description="Helical" evidence="12">
    <location>
        <begin position="360"/>
        <end position="379"/>
    </location>
</feature>
<dbReference type="GO" id="GO:0030258">
    <property type="term" value="P:lipid modification"/>
    <property type="evidence" value="ECO:0007669"/>
    <property type="project" value="TreeGrafter"/>
</dbReference>
<dbReference type="RefSeq" id="XP_013062014.2">
    <property type="nucleotide sequence ID" value="XM_013206560.2"/>
</dbReference>
<comment type="similarity">
    <text evidence="8">Belongs to the membrane-bound acyltransferase family. Porcupine subfamily.</text>
</comment>
<feature type="transmembrane region" description="Helical" evidence="12">
    <location>
        <begin position="216"/>
        <end position="234"/>
    </location>
</feature>
<comment type="catalytic activity">
    <reaction evidence="11">
        <text>[Wnt protein]-L-serine + (9Z)-hexadecenoyl-CoA = [Wnt protein]-O-(9Z)-hexadecenoyl-L-serine + CoA</text>
        <dbReference type="Rhea" id="RHEA:45336"/>
        <dbReference type="Rhea" id="RHEA-COMP:11170"/>
        <dbReference type="Rhea" id="RHEA-COMP:11171"/>
        <dbReference type="ChEBI" id="CHEBI:29999"/>
        <dbReference type="ChEBI" id="CHEBI:57287"/>
        <dbReference type="ChEBI" id="CHEBI:61540"/>
        <dbReference type="ChEBI" id="CHEBI:85189"/>
        <dbReference type="EC" id="2.3.1.250"/>
    </reaction>
</comment>
<feature type="transmembrane region" description="Helical" evidence="12">
    <location>
        <begin position="478"/>
        <end position="497"/>
    </location>
</feature>
<keyword evidence="13" id="KW-1185">Reference proteome</keyword>
<dbReference type="Pfam" id="PF03062">
    <property type="entry name" value="MBOAT"/>
    <property type="match status" value="1"/>
</dbReference>
<feature type="transmembrane region" description="Helical" evidence="12">
    <location>
        <begin position="109"/>
        <end position="126"/>
    </location>
</feature>
<dbReference type="RefSeq" id="XP_055883128.1">
    <property type="nucleotide sequence ID" value="XM_056027153.1"/>
</dbReference>
<evidence type="ECO:0000313" key="14">
    <source>
        <dbReference type="RefSeq" id="XP_013062007.2"/>
    </source>
</evidence>
<evidence type="ECO:0000256" key="1">
    <source>
        <dbReference type="ARBA" id="ARBA00004141"/>
    </source>
</evidence>
<dbReference type="AlphaFoldDB" id="A0A9U8DUP0"/>
<keyword evidence="7" id="KW-0012">Acyltransferase</keyword>
<feature type="transmembrane region" description="Helical" evidence="12">
    <location>
        <begin position="435"/>
        <end position="458"/>
    </location>
</feature>
<keyword evidence="6 12" id="KW-0472">Membrane</keyword>
<keyword evidence="3" id="KW-0879">Wnt signaling pathway</keyword>
<evidence type="ECO:0000256" key="11">
    <source>
        <dbReference type="ARBA" id="ARBA00047978"/>
    </source>
</evidence>
<evidence type="ECO:0000256" key="7">
    <source>
        <dbReference type="ARBA" id="ARBA00023315"/>
    </source>
</evidence>
<evidence type="ECO:0000313" key="15">
    <source>
        <dbReference type="RefSeq" id="XP_013062014.2"/>
    </source>
</evidence>
<dbReference type="PANTHER" id="PTHR13906">
    <property type="entry name" value="PORCUPINE"/>
    <property type="match status" value="1"/>
</dbReference>
<protein>
    <recommendedName>
        <fullName evidence="10">Protein-serine O-palmitoleoyltransferase porcupine</fullName>
        <ecNumber evidence="9">2.3.1.250</ecNumber>
    </recommendedName>
</protein>
<dbReference type="GO" id="GO:0017147">
    <property type="term" value="F:Wnt-protein binding"/>
    <property type="evidence" value="ECO:0007669"/>
    <property type="project" value="TreeGrafter"/>
</dbReference>
<dbReference type="GO" id="GO:0016020">
    <property type="term" value="C:membrane"/>
    <property type="evidence" value="ECO:0007669"/>
    <property type="project" value="UniProtKB-SubCell"/>
</dbReference>
<keyword evidence="5 12" id="KW-1133">Transmembrane helix</keyword>
<dbReference type="GO" id="GO:0061355">
    <property type="term" value="P:Wnt protein secretion"/>
    <property type="evidence" value="ECO:0007669"/>
    <property type="project" value="TreeGrafter"/>
</dbReference>
<evidence type="ECO:0000256" key="3">
    <source>
        <dbReference type="ARBA" id="ARBA00022687"/>
    </source>
</evidence>
<reference evidence="14 15" key="1">
    <citation type="submission" date="2025-04" db="UniProtKB">
        <authorList>
            <consortium name="RefSeq"/>
        </authorList>
    </citation>
    <scope>IDENTIFICATION</scope>
</reference>
<proteinExistence type="inferred from homology"/>
<dbReference type="OMA" id="WRQRSDW"/>
<evidence type="ECO:0000256" key="9">
    <source>
        <dbReference type="ARBA" id="ARBA00038867"/>
    </source>
</evidence>
<evidence type="ECO:0000256" key="10">
    <source>
        <dbReference type="ARBA" id="ARBA00040371"/>
    </source>
</evidence>
<evidence type="ECO:0000256" key="4">
    <source>
        <dbReference type="ARBA" id="ARBA00022692"/>
    </source>
</evidence>
<evidence type="ECO:0000256" key="6">
    <source>
        <dbReference type="ARBA" id="ARBA00023136"/>
    </source>
</evidence>
<dbReference type="RefSeq" id="XP_013062007.2">
    <property type="nucleotide sequence ID" value="XM_013206553.2"/>
</dbReference>
<dbReference type="KEGG" id="bgt:106051375"/>
<dbReference type="GO" id="GO:0005783">
    <property type="term" value="C:endoplasmic reticulum"/>
    <property type="evidence" value="ECO:0007669"/>
    <property type="project" value="TreeGrafter"/>
</dbReference>
<evidence type="ECO:0000313" key="13">
    <source>
        <dbReference type="Proteomes" id="UP001165740"/>
    </source>
</evidence>
<dbReference type="GO" id="GO:0016055">
    <property type="term" value="P:Wnt signaling pathway"/>
    <property type="evidence" value="ECO:0007669"/>
    <property type="project" value="UniProtKB-KW"/>
</dbReference>
<dbReference type="GO" id="GO:1990698">
    <property type="term" value="F:palmitoleoyltransferase activity"/>
    <property type="evidence" value="ECO:0007669"/>
    <property type="project" value="UniProtKB-EC"/>
</dbReference>
<dbReference type="InterPro" id="IPR004299">
    <property type="entry name" value="MBOAT_fam"/>
</dbReference>